<dbReference type="OrthoDB" id="128134at2759"/>
<evidence type="ECO:0000313" key="1">
    <source>
        <dbReference type="EMBL" id="OWZ15356.1"/>
    </source>
</evidence>
<gene>
    <name evidence="1" type="ORF">PHMEG_00011008</name>
</gene>
<keyword evidence="2" id="KW-1185">Reference proteome</keyword>
<accession>A0A225WC90</accession>
<sequence length="68" mass="8568">MSYLKVWANADREESYIKRMLDIDHGDSYYNYYYKHMSTSWKPENEIKGHTNYVYLQNYRELRKRMWS</sequence>
<proteinExistence type="predicted"/>
<organism evidence="1 2">
    <name type="scientific">Phytophthora megakarya</name>
    <dbReference type="NCBI Taxonomy" id="4795"/>
    <lineage>
        <taxon>Eukaryota</taxon>
        <taxon>Sar</taxon>
        <taxon>Stramenopiles</taxon>
        <taxon>Oomycota</taxon>
        <taxon>Peronosporomycetes</taxon>
        <taxon>Peronosporales</taxon>
        <taxon>Peronosporaceae</taxon>
        <taxon>Phytophthora</taxon>
    </lineage>
</organism>
<comment type="caution">
    <text evidence="1">The sequence shown here is derived from an EMBL/GenBank/DDBJ whole genome shotgun (WGS) entry which is preliminary data.</text>
</comment>
<reference evidence="2" key="1">
    <citation type="submission" date="2017-03" db="EMBL/GenBank/DDBJ databases">
        <title>Phytopthora megakarya and P. palmivora, two closely related causual agents of cacao black pod achieved similar genome size and gene model numbers by different mechanisms.</title>
        <authorList>
            <person name="Ali S."/>
            <person name="Shao J."/>
            <person name="Larry D.J."/>
            <person name="Kronmiller B."/>
            <person name="Shen D."/>
            <person name="Strem M.D."/>
            <person name="Melnick R.L."/>
            <person name="Guiltinan M.J."/>
            <person name="Tyler B.M."/>
            <person name="Meinhardt L.W."/>
            <person name="Bailey B.A."/>
        </authorList>
    </citation>
    <scope>NUCLEOTIDE SEQUENCE [LARGE SCALE GENOMIC DNA]</scope>
    <source>
        <strain evidence="2">zdho120</strain>
    </source>
</reference>
<evidence type="ECO:0000313" key="2">
    <source>
        <dbReference type="Proteomes" id="UP000198211"/>
    </source>
</evidence>
<dbReference type="Proteomes" id="UP000198211">
    <property type="component" value="Unassembled WGS sequence"/>
</dbReference>
<dbReference type="EMBL" id="NBNE01001140">
    <property type="protein sequence ID" value="OWZ15356.1"/>
    <property type="molecule type" value="Genomic_DNA"/>
</dbReference>
<dbReference type="AlphaFoldDB" id="A0A225WC90"/>
<name>A0A225WC90_9STRA</name>
<evidence type="ECO:0008006" key="3">
    <source>
        <dbReference type="Google" id="ProtNLM"/>
    </source>
</evidence>
<protein>
    <recommendedName>
        <fullName evidence="3">RxLR effector protein</fullName>
    </recommendedName>
</protein>